<reference evidence="3 4" key="1">
    <citation type="submission" date="2020-08" db="EMBL/GenBank/DDBJ databases">
        <title>Genomic Encyclopedia of Type Strains, Phase IV (KMG-IV): sequencing the most valuable type-strain genomes for metagenomic binning, comparative biology and taxonomic classification.</title>
        <authorList>
            <person name="Goeker M."/>
        </authorList>
    </citation>
    <scope>NUCLEOTIDE SEQUENCE [LARGE SCALE GENOMIC DNA]</scope>
    <source>
        <strain evidence="3 4">DSM 27244</strain>
    </source>
</reference>
<keyword evidence="4" id="KW-1185">Reference proteome</keyword>
<dbReference type="InterPro" id="IPR050789">
    <property type="entry name" value="Diverse_Enzym_Activities"/>
</dbReference>
<sequence>MHGRTRYPGTRPAIEAKHLFDDRILLDLYAAAQCDARWTPMLDQLCRLLSVRSAVVQIIQEAPPASWEAWTARDTQSTSDAERHDRCLNRPDSPRFQLPLGYVPDIEISSDQRSFGARSDLIGDLRGRMDRAGLGIGLWASFPIGGDRTFSLILHRHPGDMRDLTEEEERDLTRLLPHLQQAVRLSAQLGALQARAATLEAASSHVQAALLLCGADLTIDWCNAAAIDVLAGTMLVARTRGKLCCPRAHHAQRLRDAAGAVAGGAVRVGRVVLTGDDGARLHLRIAPTRDTMGTSPADCETAPLSIMLSLPDSRTRFETDDIAALFDLSPAEARLASALSGGASITEYAQARGIATGTARVQLARWHMLDRDINTLTFRSMDTLFTTRTVAHSGPVWALPRADHALDFSYAFKGTTYRADAFLERTYTNALLVMKDGRIVSEIYRNNTHERTRFMGWSMTKSVTSTLVGAAVEDKLIASLDDPITRYLPELRGGGYDGTTIRQILQMRSGVD</sequence>
<dbReference type="AlphaFoldDB" id="A0A7W9EJX6"/>
<dbReference type="Pfam" id="PF00144">
    <property type="entry name" value="Beta-lactamase"/>
    <property type="match status" value="1"/>
</dbReference>
<evidence type="ECO:0000313" key="4">
    <source>
        <dbReference type="Proteomes" id="UP000557739"/>
    </source>
</evidence>
<dbReference type="PANTHER" id="PTHR43283:SF14">
    <property type="entry name" value="BLL8153 PROTEIN"/>
    <property type="match status" value="1"/>
</dbReference>
<dbReference type="Gene3D" id="3.40.710.10">
    <property type="entry name" value="DD-peptidase/beta-lactamase superfamily"/>
    <property type="match status" value="1"/>
</dbReference>
<feature type="domain" description="Beta-lactamase-related" evidence="2">
    <location>
        <begin position="430"/>
        <end position="511"/>
    </location>
</feature>
<dbReference type="Proteomes" id="UP000557739">
    <property type="component" value="Unassembled WGS sequence"/>
</dbReference>
<protein>
    <recommendedName>
        <fullName evidence="2">Beta-lactamase-related domain-containing protein</fullName>
    </recommendedName>
</protein>
<dbReference type="SUPFAM" id="SSF56601">
    <property type="entry name" value="beta-lactamase/transpeptidase-like"/>
    <property type="match status" value="1"/>
</dbReference>
<feature type="compositionally biased region" description="Basic and acidic residues" evidence="1">
    <location>
        <begin position="80"/>
        <end position="90"/>
    </location>
</feature>
<dbReference type="EMBL" id="JACIJJ010000004">
    <property type="protein sequence ID" value="MBB5699465.1"/>
    <property type="molecule type" value="Genomic_DNA"/>
</dbReference>
<comment type="caution">
    <text evidence="3">The sequence shown here is derived from an EMBL/GenBank/DDBJ whole genome shotgun (WGS) entry which is preliminary data.</text>
</comment>
<accession>A0A7W9EJX6</accession>
<evidence type="ECO:0000256" key="1">
    <source>
        <dbReference type="SAM" id="MobiDB-lite"/>
    </source>
</evidence>
<dbReference type="PANTHER" id="PTHR43283">
    <property type="entry name" value="BETA-LACTAMASE-RELATED"/>
    <property type="match status" value="1"/>
</dbReference>
<organism evidence="3 4">
    <name type="scientific">Sphingomonas yantingensis</name>
    <dbReference type="NCBI Taxonomy" id="1241761"/>
    <lineage>
        <taxon>Bacteria</taxon>
        <taxon>Pseudomonadati</taxon>
        <taxon>Pseudomonadota</taxon>
        <taxon>Alphaproteobacteria</taxon>
        <taxon>Sphingomonadales</taxon>
        <taxon>Sphingomonadaceae</taxon>
        <taxon>Sphingomonas</taxon>
    </lineage>
</organism>
<dbReference type="InterPro" id="IPR001466">
    <property type="entry name" value="Beta-lactam-related"/>
</dbReference>
<gene>
    <name evidence="3" type="ORF">FHR19_002831</name>
</gene>
<dbReference type="InterPro" id="IPR012338">
    <property type="entry name" value="Beta-lactam/transpept-like"/>
</dbReference>
<evidence type="ECO:0000313" key="3">
    <source>
        <dbReference type="EMBL" id="MBB5699465.1"/>
    </source>
</evidence>
<proteinExistence type="predicted"/>
<evidence type="ECO:0000259" key="2">
    <source>
        <dbReference type="Pfam" id="PF00144"/>
    </source>
</evidence>
<name>A0A7W9EJX6_9SPHN</name>
<feature type="region of interest" description="Disordered" evidence="1">
    <location>
        <begin position="69"/>
        <end position="90"/>
    </location>
</feature>